<evidence type="ECO:0000256" key="7">
    <source>
        <dbReference type="ARBA" id="ARBA00022454"/>
    </source>
</evidence>
<dbReference type="InterPro" id="IPR019775">
    <property type="entry name" value="WD40_repeat_CS"/>
</dbReference>
<evidence type="ECO:0000259" key="22">
    <source>
        <dbReference type="Pfam" id="PF23211"/>
    </source>
</evidence>
<dbReference type="Pfam" id="PF23215">
    <property type="entry name" value="WD_LRWD1"/>
    <property type="match status" value="1"/>
</dbReference>
<dbReference type="GO" id="GO:0000776">
    <property type="term" value="C:kinetochore"/>
    <property type="evidence" value="ECO:0007669"/>
    <property type="project" value="UniProtKB-KW"/>
</dbReference>
<dbReference type="GO" id="GO:0008327">
    <property type="term" value="F:methyl-CpG binding"/>
    <property type="evidence" value="ECO:0007669"/>
    <property type="project" value="Ensembl"/>
</dbReference>
<keyword evidence="7" id="KW-0158">Chromosome</keyword>
<feature type="region of interest" description="Disordered" evidence="21">
    <location>
        <begin position="271"/>
        <end position="316"/>
    </location>
</feature>
<feature type="repeat" description="WD" evidence="20">
    <location>
        <begin position="441"/>
        <end position="475"/>
    </location>
</feature>
<feature type="domain" description="Leucine-rich repeat and WD repeat-containing protein 1 LRR" evidence="22">
    <location>
        <begin position="34"/>
        <end position="204"/>
    </location>
</feature>
<evidence type="ECO:0000256" key="20">
    <source>
        <dbReference type="PROSITE-ProRule" id="PRU00221"/>
    </source>
</evidence>
<dbReference type="InterPro" id="IPR001611">
    <property type="entry name" value="Leu-rich_rpt"/>
</dbReference>
<keyword evidence="16" id="KW-0206">Cytoskeleton</keyword>
<dbReference type="PROSITE" id="PS00678">
    <property type="entry name" value="WD_REPEATS_1"/>
    <property type="match status" value="1"/>
</dbReference>
<evidence type="ECO:0000256" key="10">
    <source>
        <dbReference type="ARBA" id="ARBA00022614"/>
    </source>
</evidence>
<evidence type="ECO:0000256" key="11">
    <source>
        <dbReference type="ARBA" id="ARBA00022705"/>
    </source>
</evidence>
<evidence type="ECO:0000256" key="6">
    <source>
        <dbReference type="ARBA" id="ARBA00015536"/>
    </source>
</evidence>
<name>A0A7N4P0B6_SARHA</name>
<sequence>MGRFLQRKRQKVPDEKVSFSRVKSLRPHGLSRKRSLSNLQLRTKDLDLKLLNRMKQLKELDLSDNLLERVPEGLDLPCLQVLKCSNNQLEDVTPLQQFSALEEVDFEDNLYLTVNDNYKISSLLPNIRKINGKETASLMNHVKILNRELTSRVTAYWEKNYQVQVESRAQTQELHKEFVKSAVREVRYGPESLSDFTQWKVKMIAQQLVASKTTGKQIPVEEVVEKDTNSSPETPETTPVETPRTPRTPAPVGASSQEYVLKLSAFKWKKRLPSDSPPCKRARSSPPPPDSQASSLGGGQSAPAEGTQGQMGSEGQEPMELQPMHFLQCHSKGNSPDDFSTQLWACAFEPTWNEGTGLPRGASQTVATCGGEAVCVIDCQTGLVLHRYKVPGEEFFTVAWTFLTLVTQDGRKKRSSVLAAAGRRGIVSLIHVRAGFCYGDIRAHRKPIAMACFSPSQETHLFTASYNKRIILWDIGLPDYNYHFTPRQLLVLDASATPLRLCPVASCPDHYLLAGCEDGCFAWDIRLNESQKKRECEMEFLFPQSPGQALKRVDGLGFVSEDVVASKGCTPGSICLWSWSQSLAGRGDKRQVTAIILAELQWSSTELSYLTLSTCPEKAFVFCGDEEGSVWMYNVRRYLQQQQQPLQAKVAPTKILSWPDLSARGKKMNKTLINTAAVDPTFTYLVALTDTNIITIWKKL</sequence>
<dbReference type="GO" id="GO:0005721">
    <property type="term" value="C:pericentric heterochromatin"/>
    <property type="evidence" value="ECO:0007669"/>
    <property type="project" value="Ensembl"/>
</dbReference>
<accession>A0A7N4P0B6</accession>
<dbReference type="Pfam" id="PF23211">
    <property type="entry name" value="LRR_LRWD1"/>
    <property type="match status" value="1"/>
</dbReference>
<comment type="similarity">
    <text evidence="5">Belongs to the LRWD1 family.</text>
</comment>
<dbReference type="SUPFAM" id="SSF52058">
    <property type="entry name" value="L domain-like"/>
    <property type="match status" value="1"/>
</dbReference>
<dbReference type="PROSITE" id="PS51450">
    <property type="entry name" value="LRR"/>
    <property type="match status" value="1"/>
</dbReference>
<keyword evidence="17" id="KW-0539">Nucleus</keyword>
<evidence type="ECO:0000313" key="25">
    <source>
        <dbReference type="Proteomes" id="UP000007648"/>
    </source>
</evidence>
<evidence type="ECO:0000256" key="17">
    <source>
        <dbReference type="ARBA" id="ARBA00023242"/>
    </source>
</evidence>
<dbReference type="GeneTree" id="ENSGT00940000154248"/>
<evidence type="ECO:0000256" key="14">
    <source>
        <dbReference type="ARBA" id="ARBA00022853"/>
    </source>
</evidence>
<organism evidence="24 25">
    <name type="scientific">Sarcophilus harrisii</name>
    <name type="common">Tasmanian devil</name>
    <name type="synonym">Sarcophilus laniarius</name>
    <dbReference type="NCBI Taxonomy" id="9305"/>
    <lineage>
        <taxon>Eukaryota</taxon>
        <taxon>Metazoa</taxon>
        <taxon>Chordata</taxon>
        <taxon>Craniata</taxon>
        <taxon>Vertebrata</taxon>
        <taxon>Euteleostomi</taxon>
        <taxon>Mammalia</taxon>
        <taxon>Metatheria</taxon>
        <taxon>Dasyuromorphia</taxon>
        <taxon>Dasyuridae</taxon>
        <taxon>Sarcophilus</taxon>
    </lineage>
</organism>
<dbReference type="InterPro" id="IPR036322">
    <property type="entry name" value="WD40_repeat_dom_sf"/>
</dbReference>
<dbReference type="GO" id="GO:0000781">
    <property type="term" value="C:chromosome, telomeric region"/>
    <property type="evidence" value="ECO:0007669"/>
    <property type="project" value="UniProtKB-SubCell"/>
</dbReference>
<keyword evidence="12" id="KW-0677">Repeat</keyword>
<evidence type="ECO:0000259" key="23">
    <source>
        <dbReference type="Pfam" id="PF23215"/>
    </source>
</evidence>
<protein>
    <recommendedName>
        <fullName evidence="6">Leucine-rich repeat and WD repeat-containing protein 1</fullName>
    </recommendedName>
    <alternativeName>
        <fullName evidence="19">Origin recognition complex-associated protein</fullName>
    </alternativeName>
</protein>
<dbReference type="Gene3D" id="2.130.10.10">
    <property type="entry name" value="YVTN repeat-like/Quinoprotein amine dehydrogenase"/>
    <property type="match status" value="1"/>
</dbReference>
<evidence type="ECO:0000256" key="9">
    <source>
        <dbReference type="ARBA" id="ARBA00022574"/>
    </source>
</evidence>
<reference evidence="24" key="2">
    <citation type="submission" date="2025-08" db="UniProtKB">
        <authorList>
            <consortium name="Ensembl"/>
        </authorList>
    </citation>
    <scope>IDENTIFICATION</scope>
</reference>
<evidence type="ECO:0000256" key="13">
    <source>
        <dbReference type="ARBA" id="ARBA00022838"/>
    </source>
</evidence>
<dbReference type="Proteomes" id="UP000007648">
    <property type="component" value="Unassembled WGS sequence"/>
</dbReference>
<evidence type="ECO:0000256" key="18">
    <source>
        <dbReference type="ARBA" id="ARBA00023328"/>
    </source>
</evidence>
<feature type="region of interest" description="Disordered" evidence="21">
    <location>
        <begin position="219"/>
        <end position="256"/>
    </location>
</feature>
<keyword evidence="18" id="KW-0137">Centromere</keyword>
<evidence type="ECO:0000256" key="12">
    <source>
        <dbReference type="ARBA" id="ARBA00022737"/>
    </source>
</evidence>
<feature type="domain" description="Leucine-rich repeat and WD repeat-containing protein 1 WD" evidence="23">
    <location>
        <begin position="314"/>
        <end position="699"/>
    </location>
</feature>
<dbReference type="GO" id="GO:0071169">
    <property type="term" value="P:establishment of protein localization to chromatin"/>
    <property type="evidence" value="ECO:0007669"/>
    <property type="project" value="Ensembl"/>
</dbReference>
<keyword evidence="15" id="KW-0779">Telomere</keyword>
<dbReference type="PANTHER" id="PTHR24370:SF10">
    <property type="entry name" value="LEUCINE-RICH REPEAT AND WD REPEAT-CONTAINING PROTEIN 1"/>
    <property type="match status" value="1"/>
</dbReference>
<dbReference type="GO" id="GO:0061628">
    <property type="term" value="F:histone H3K27me3 reader activity"/>
    <property type="evidence" value="ECO:0007669"/>
    <property type="project" value="Ensembl"/>
</dbReference>
<dbReference type="SUPFAM" id="SSF50978">
    <property type="entry name" value="WD40 repeat-like"/>
    <property type="match status" value="1"/>
</dbReference>
<dbReference type="GO" id="GO:0006260">
    <property type="term" value="P:DNA replication"/>
    <property type="evidence" value="ECO:0007669"/>
    <property type="project" value="UniProtKB-KW"/>
</dbReference>
<evidence type="ECO:0000256" key="3">
    <source>
        <dbReference type="ARBA" id="ARBA00004574"/>
    </source>
</evidence>
<reference evidence="24" key="3">
    <citation type="submission" date="2025-09" db="UniProtKB">
        <authorList>
            <consortium name="Ensembl"/>
        </authorList>
    </citation>
    <scope>IDENTIFICATION</scope>
</reference>
<evidence type="ECO:0000256" key="8">
    <source>
        <dbReference type="ARBA" id="ARBA00022490"/>
    </source>
</evidence>
<comment type="subcellular location">
    <subcellularLocation>
        <location evidence="4">Chromosome</location>
        <location evidence="4">Centromere</location>
        <location evidence="4">Kinetochore</location>
    </subcellularLocation>
    <subcellularLocation>
        <location evidence="3">Chromosome</location>
        <location evidence="3">Telomere</location>
    </subcellularLocation>
    <subcellularLocation>
        <location evidence="2">Cytoplasm</location>
        <location evidence="2">Cytoskeleton</location>
        <location evidence="2">Microtubule organizing center</location>
        <location evidence="2">Centrosome</location>
    </subcellularLocation>
    <subcellularLocation>
        <location evidence="1">Nucleus</location>
    </subcellularLocation>
</comment>
<dbReference type="InterPro" id="IPR056160">
    <property type="entry name" value="WD_LRWD1"/>
</dbReference>
<proteinExistence type="inferred from homology"/>
<keyword evidence="8" id="KW-0963">Cytoplasm</keyword>
<keyword evidence="14" id="KW-0156">Chromatin regulator</keyword>
<dbReference type="InterPro" id="IPR056363">
    <property type="entry name" value="LRR_LRWD1_dom"/>
</dbReference>
<keyword evidence="9 20" id="KW-0853">WD repeat</keyword>
<dbReference type="PROSITE" id="PS50082">
    <property type="entry name" value="WD_REPEATS_2"/>
    <property type="match status" value="1"/>
</dbReference>
<evidence type="ECO:0000256" key="4">
    <source>
        <dbReference type="ARBA" id="ARBA00004629"/>
    </source>
</evidence>
<keyword evidence="13" id="KW-0995">Kinetochore</keyword>
<feature type="compositionally biased region" description="Low complexity" evidence="21">
    <location>
        <begin position="232"/>
        <end position="247"/>
    </location>
</feature>
<dbReference type="InterPro" id="IPR015943">
    <property type="entry name" value="WD40/YVTN_repeat-like_dom_sf"/>
</dbReference>
<dbReference type="InterPro" id="IPR001680">
    <property type="entry name" value="WD40_rpt"/>
</dbReference>
<dbReference type="FunFam" id="2.130.10.10:FF:000488">
    <property type="entry name" value="Leucine-rich repeat and WD repeat-containing protein 1"/>
    <property type="match status" value="1"/>
</dbReference>
<evidence type="ECO:0000256" key="1">
    <source>
        <dbReference type="ARBA" id="ARBA00004123"/>
    </source>
</evidence>
<dbReference type="GO" id="GO:0003682">
    <property type="term" value="F:chromatin binding"/>
    <property type="evidence" value="ECO:0007669"/>
    <property type="project" value="Ensembl"/>
</dbReference>
<keyword evidence="25" id="KW-1185">Reference proteome</keyword>
<dbReference type="Ensembl" id="ENSSHAT00000041103.1">
    <property type="protein sequence ID" value="ENSSHAP00000030317.1"/>
    <property type="gene ID" value="ENSSHAG00000029883.1"/>
</dbReference>
<dbReference type="InterPro" id="IPR032675">
    <property type="entry name" value="LRR_dom_sf"/>
</dbReference>
<dbReference type="AlphaFoldDB" id="A0A7N4P0B6"/>
<evidence type="ECO:0000256" key="5">
    <source>
        <dbReference type="ARBA" id="ARBA00007545"/>
    </source>
</evidence>
<evidence type="ECO:0000256" key="21">
    <source>
        <dbReference type="SAM" id="MobiDB-lite"/>
    </source>
</evidence>
<dbReference type="GO" id="GO:0005730">
    <property type="term" value="C:nucleolus"/>
    <property type="evidence" value="ECO:0007669"/>
    <property type="project" value="Ensembl"/>
</dbReference>
<dbReference type="SMART" id="SM00320">
    <property type="entry name" value="WD40"/>
    <property type="match status" value="3"/>
</dbReference>
<evidence type="ECO:0000256" key="15">
    <source>
        <dbReference type="ARBA" id="ARBA00022895"/>
    </source>
</evidence>
<dbReference type="GO" id="GO:0005664">
    <property type="term" value="C:nuclear origin of replication recognition complex"/>
    <property type="evidence" value="ECO:0007669"/>
    <property type="project" value="Ensembl"/>
</dbReference>
<evidence type="ECO:0000256" key="19">
    <source>
        <dbReference type="ARBA" id="ARBA00033046"/>
    </source>
</evidence>
<dbReference type="Gene3D" id="3.80.10.10">
    <property type="entry name" value="Ribonuclease Inhibitor"/>
    <property type="match status" value="1"/>
</dbReference>
<keyword evidence="10" id="KW-0433">Leucine-rich repeat</keyword>
<evidence type="ECO:0000256" key="2">
    <source>
        <dbReference type="ARBA" id="ARBA00004300"/>
    </source>
</evidence>
<dbReference type="GO" id="GO:0005813">
    <property type="term" value="C:centrosome"/>
    <property type="evidence" value="ECO:0007669"/>
    <property type="project" value="UniProtKB-SubCell"/>
</dbReference>
<dbReference type="PANTHER" id="PTHR24370">
    <property type="entry name" value="OPTICIN"/>
    <property type="match status" value="1"/>
</dbReference>
<gene>
    <name evidence="24" type="primary">LRWD1</name>
</gene>
<evidence type="ECO:0000313" key="24">
    <source>
        <dbReference type="Ensembl" id="ENSSHAP00000030317.1"/>
    </source>
</evidence>
<dbReference type="GO" id="GO:0005654">
    <property type="term" value="C:nucleoplasm"/>
    <property type="evidence" value="ECO:0007669"/>
    <property type="project" value="Ensembl"/>
</dbReference>
<dbReference type="InParanoid" id="A0A7N4P0B6"/>
<reference evidence="24 25" key="1">
    <citation type="journal article" date="2011" name="Proc. Natl. Acad. Sci. U.S.A.">
        <title>Genetic diversity and population structure of the endangered marsupial Sarcophilus harrisii (Tasmanian devil).</title>
        <authorList>
            <person name="Miller W."/>
            <person name="Hayes V.M."/>
            <person name="Ratan A."/>
            <person name="Petersen D.C."/>
            <person name="Wittekindt N.E."/>
            <person name="Miller J."/>
            <person name="Walenz B."/>
            <person name="Knight J."/>
            <person name="Qi J."/>
            <person name="Zhao F."/>
            <person name="Wang Q."/>
            <person name="Bedoya-Reina O.C."/>
            <person name="Katiyar N."/>
            <person name="Tomsho L.P."/>
            <person name="Kasson L.M."/>
            <person name="Hardie R.A."/>
            <person name="Woodbridge P."/>
            <person name="Tindall E.A."/>
            <person name="Bertelsen M.F."/>
            <person name="Dixon D."/>
            <person name="Pyecroft S."/>
            <person name="Helgen K.M."/>
            <person name="Lesk A.M."/>
            <person name="Pringle T.H."/>
            <person name="Patterson N."/>
            <person name="Zhang Y."/>
            <person name="Kreiss A."/>
            <person name="Woods G.M."/>
            <person name="Jones M.E."/>
            <person name="Schuster S.C."/>
        </authorList>
    </citation>
    <scope>NUCLEOTIDE SEQUENCE [LARGE SCALE GENOMIC DNA]</scope>
</reference>
<dbReference type="FunCoup" id="A0A7N4P0B6">
    <property type="interactions" value="1944"/>
</dbReference>
<keyword evidence="11" id="KW-0235">DNA replication</keyword>
<dbReference type="InterPro" id="IPR052489">
    <property type="entry name" value="LRWD1"/>
</dbReference>
<evidence type="ECO:0000256" key="16">
    <source>
        <dbReference type="ARBA" id="ARBA00023212"/>
    </source>
</evidence>